<dbReference type="InterPro" id="IPR016181">
    <property type="entry name" value="Acyl_CoA_acyltransferase"/>
</dbReference>
<evidence type="ECO:0000259" key="3">
    <source>
        <dbReference type="PROSITE" id="PS51186"/>
    </source>
</evidence>
<reference evidence="4 5" key="1">
    <citation type="submission" date="2019-08" db="EMBL/GenBank/DDBJ databases">
        <authorList>
            <person name="Shi S."/>
        </authorList>
    </citation>
    <scope>NUCLEOTIDE SEQUENCE [LARGE SCALE GENOMIC DNA]</scope>
    <source>
        <strain evidence="4 5">GY10130</strain>
    </source>
</reference>
<feature type="binding site" evidence="2">
    <location>
        <position position="155"/>
    </location>
    <ligand>
        <name>substrate</name>
    </ligand>
</feature>
<feature type="binding site" evidence="2">
    <location>
        <position position="259"/>
    </location>
    <ligand>
        <name>substrate</name>
    </ligand>
</feature>
<dbReference type="Pfam" id="PF13302">
    <property type="entry name" value="Acetyltransf_3"/>
    <property type="match status" value="1"/>
</dbReference>
<dbReference type="InterPro" id="IPR020023">
    <property type="entry name" value="PseG"/>
</dbReference>
<dbReference type="Gene3D" id="3.40.50.2000">
    <property type="entry name" value="Glycogen Phosphorylase B"/>
    <property type="match status" value="1"/>
</dbReference>
<protein>
    <submittedName>
        <fullName evidence="4">UDP-2,4-diacetamido-2,4, 6-trideoxy-beta-L-altropyranose hydrolase</fullName>
        <ecNumber evidence="4">3.6.1.57</ecNumber>
    </submittedName>
</protein>
<gene>
    <name evidence="4" type="primary">pseG</name>
    <name evidence="4" type="ORF">FVR03_13035</name>
</gene>
<dbReference type="SUPFAM" id="SSF55729">
    <property type="entry name" value="Acyl-CoA N-acyltransferases (Nat)"/>
    <property type="match status" value="1"/>
</dbReference>
<dbReference type="GO" id="GO:0016787">
    <property type="term" value="F:hydrolase activity"/>
    <property type="evidence" value="ECO:0007669"/>
    <property type="project" value="UniProtKB-KW"/>
</dbReference>
<dbReference type="NCBIfam" id="TIGR03590">
    <property type="entry name" value="PseG"/>
    <property type="match status" value="1"/>
</dbReference>
<organism evidence="4 5">
    <name type="scientific">Pontibacter qinzhouensis</name>
    <dbReference type="NCBI Taxonomy" id="2603253"/>
    <lineage>
        <taxon>Bacteria</taxon>
        <taxon>Pseudomonadati</taxon>
        <taxon>Bacteroidota</taxon>
        <taxon>Cytophagia</taxon>
        <taxon>Cytophagales</taxon>
        <taxon>Hymenobacteraceae</taxon>
        <taxon>Pontibacter</taxon>
    </lineage>
</organism>
<dbReference type="SUPFAM" id="SSF53756">
    <property type="entry name" value="UDP-Glycosyltransferase/glycogen phosphorylase"/>
    <property type="match status" value="1"/>
</dbReference>
<dbReference type="EC" id="3.6.1.57" evidence="4"/>
<proteinExistence type="predicted"/>
<keyword evidence="5" id="KW-1185">Reference proteome</keyword>
<keyword evidence="4" id="KW-0378">Hydrolase</keyword>
<feature type="active site" description="Proton acceptor" evidence="1">
    <location>
        <position position="21"/>
    </location>
</feature>
<evidence type="ECO:0000313" key="5">
    <source>
        <dbReference type="Proteomes" id="UP000321926"/>
    </source>
</evidence>
<dbReference type="GO" id="GO:0016747">
    <property type="term" value="F:acyltransferase activity, transferring groups other than amino-acyl groups"/>
    <property type="evidence" value="ECO:0007669"/>
    <property type="project" value="InterPro"/>
</dbReference>
<evidence type="ECO:0000256" key="2">
    <source>
        <dbReference type="PIRSR" id="PIRSR620023-2"/>
    </source>
</evidence>
<dbReference type="OrthoDB" id="6290225at2"/>
<dbReference type="InterPro" id="IPR000182">
    <property type="entry name" value="GNAT_dom"/>
</dbReference>
<evidence type="ECO:0000313" key="4">
    <source>
        <dbReference type="EMBL" id="TXK44875.1"/>
    </source>
</evidence>
<dbReference type="Gene3D" id="3.40.630.30">
    <property type="match status" value="1"/>
</dbReference>
<dbReference type="EMBL" id="VRTY01000046">
    <property type="protein sequence ID" value="TXK44875.1"/>
    <property type="molecule type" value="Genomic_DNA"/>
</dbReference>
<comment type="caution">
    <text evidence="4">The sequence shown here is derived from an EMBL/GenBank/DDBJ whole genome shotgun (WGS) entry which is preliminary data.</text>
</comment>
<evidence type="ECO:0000256" key="1">
    <source>
        <dbReference type="PIRSR" id="PIRSR620023-1"/>
    </source>
</evidence>
<accession>A0A5C8K702</accession>
<dbReference type="PROSITE" id="PS51186">
    <property type="entry name" value="GNAT"/>
    <property type="match status" value="1"/>
</dbReference>
<dbReference type="AlphaFoldDB" id="A0A5C8K702"/>
<dbReference type="Gene3D" id="3.40.50.11190">
    <property type="match status" value="1"/>
</dbReference>
<name>A0A5C8K702_9BACT</name>
<feature type="domain" description="N-acetyltransferase" evidence="3">
    <location>
        <begin position="340"/>
        <end position="491"/>
    </location>
</feature>
<dbReference type="RefSeq" id="WP_147922193.1">
    <property type="nucleotide sequence ID" value="NZ_VRTY01000046.1"/>
</dbReference>
<dbReference type="Proteomes" id="UP000321926">
    <property type="component" value="Unassembled WGS sequence"/>
</dbReference>
<sequence length="495" mass="54945">MADKARILFRADGNSSIGLGHVTRSLAFAEMLLPDFNVLFLMQAPAAELQEQVTSKGIFLVSLPLSSDYAAEVTYLTGTLLKPSDVVVLDGYGFDTTYQEKIKESGCGLICIDDLHQIRFVADAVINQAGGVGANAYRAAAHTKLCLGPAYSLLRKPFLEAARETRKYSSENKSVLVCLGGADPHNYTQQICEELYSKYKIEHIKIVVGAAYQRLLQLKEWVQKSPGCSLYVNQSPSDMVSLMKSCYMAITSASGIAYEVSAVGGILFVLKTADNQKDLHHFLLQSRLAFDYGIMEELQGQATWEALFEEQVKQQRNVFDGESAGRLQAIVTAVSLGAQLTMRDAGKDDMLLLLEWANDPEVRIRSFNTDVIPLAIHKKWYYGKLENRISRLYLADIAAEPAAHIRFDLKGAKATISYMIGKPFRHRGLGHVVLQKGVDRLKEQVPEITLVEGLVQLDNYASIRAFEKAGYQLVEPYPAHPDALCFHLKLPEPLF</sequence>